<proteinExistence type="predicted"/>
<feature type="transmembrane region" description="Helical" evidence="2">
    <location>
        <begin position="286"/>
        <end position="310"/>
    </location>
</feature>
<evidence type="ECO:0000256" key="2">
    <source>
        <dbReference type="SAM" id="Phobius"/>
    </source>
</evidence>
<comment type="caution">
    <text evidence="3">The sequence shown here is derived from an EMBL/GenBank/DDBJ whole genome shotgun (WGS) entry which is preliminary data.</text>
</comment>
<dbReference type="AlphaFoldDB" id="A0A8J3L0E5"/>
<feature type="compositionally biased region" description="Polar residues" evidence="1">
    <location>
        <begin position="14"/>
        <end position="24"/>
    </location>
</feature>
<sequence>MRWGLTDAVGLTDAGTQSPNHATDQQQIGELLDAVGLPAGGTSLDLLPPIEDGTASPELCAAIRGFQEIQGLTTDSRVDVGGATWRRLIALVAPGEEPPGRVPLLLSAADLEVLELPRQAGGLPALTYTLRGRPVAVFTGPGVRVELSVTGPLKVDWSGAYPLACEIAPDLAALEAALASGVARTVGGVVLDQLCSRLKAESRVAIGDMFAAVTVRLGLDGTPQLGGSIGDEQGFNSVAVDPVERAVIYTGTRRILRTHPVTGGAVQLSGDIALELKIIMTDGEEASVVTALLALAVAAVVLLPVAAWAAGSELTSGLGAGVRQILIRLLPATP</sequence>
<name>A0A8J3L0E5_9ACTN</name>
<evidence type="ECO:0000256" key="1">
    <source>
        <dbReference type="SAM" id="MobiDB-lite"/>
    </source>
</evidence>
<keyword evidence="2" id="KW-0812">Transmembrane</keyword>
<reference evidence="3 4" key="1">
    <citation type="submission" date="2021-01" db="EMBL/GenBank/DDBJ databases">
        <title>Whole genome shotgun sequence of Catellatospora coxensis NBRC 107359.</title>
        <authorList>
            <person name="Komaki H."/>
            <person name="Tamura T."/>
        </authorList>
    </citation>
    <scope>NUCLEOTIDE SEQUENCE [LARGE SCALE GENOMIC DNA]</scope>
    <source>
        <strain evidence="3 4">NBRC 107359</strain>
    </source>
</reference>
<keyword evidence="2" id="KW-1133">Transmembrane helix</keyword>
<keyword evidence="4" id="KW-1185">Reference proteome</keyword>
<keyword evidence="2" id="KW-0472">Membrane</keyword>
<organism evidence="3 4">
    <name type="scientific">Catellatospora coxensis</name>
    <dbReference type="NCBI Taxonomy" id="310354"/>
    <lineage>
        <taxon>Bacteria</taxon>
        <taxon>Bacillati</taxon>
        <taxon>Actinomycetota</taxon>
        <taxon>Actinomycetes</taxon>
        <taxon>Micromonosporales</taxon>
        <taxon>Micromonosporaceae</taxon>
        <taxon>Catellatospora</taxon>
    </lineage>
</organism>
<evidence type="ECO:0000313" key="4">
    <source>
        <dbReference type="Proteomes" id="UP000630887"/>
    </source>
</evidence>
<feature type="region of interest" description="Disordered" evidence="1">
    <location>
        <begin position="1"/>
        <end position="24"/>
    </location>
</feature>
<dbReference type="Proteomes" id="UP000630887">
    <property type="component" value="Unassembled WGS sequence"/>
</dbReference>
<accession>A0A8J3L0E5</accession>
<evidence type="ECO:0000313" key="3">
    <source>
        <dbReference type="EMBL" id="GIG06729.1"/>
    </source>
</evidence>
<evidence type="ECO:0008006" key="5">
    <source>
        <dbReference type="Google" id="ProtNLM"/>
    </source>
</evidence>
<protein>
    <recommendedName>
        <fullName evidence="5">Peptidoglycan binding protein</fullName>
    </recommendedName>
</protein>
<gene>
    <name evidence="3" type="ORF">Cco03nite_34290</name>
</gene>
<dbReference type="RefSeq" id="WP_203693083.1">
    <property type="nucleotide sequence ID" value="NZ_BAAALC010000053.1"/>
</dbReference>
<dbReference type="EMBL" id="BONI01000026">
    <property type="protein sequence ID" value="GIG06729.1"/>
    <property type="molecule type" value="Genomic_DNA"/>
</dbReference>